<dbReference type="EMBL" id="JANPWB010000014">
    <property type="protein sequence ID" value="KAJ1097316.1"/>
    <property type="molecule type" value="Genomic_DNA"/>
</dbReference>
<dbReference type="Pfam" id="PF16043">
    <property type="entry name" value="DUF4795"/>
    <property type="match status" value="1"/>
</dbReference>
<name>A0AAV7M1K0_PLEWA</name>
<dbReference type="AlphaFoldDB" id="A0AAV7M1K0"/>
<evidence type="ECO:0000313" key="5">
    <source>
        <dbReference type="Proteomes" id="UP001066276"/>
    </source>
</evidence>
<sequence>MSISMSFKELVNLAIGSPEVGAVNFNALHCLLHGLLEHLHVSDIQRDIPKDEQDFIRLPPGNAAVKGGGDSSKSLFHQLQDRMSRVENQLQHLNELPSPTILLEQSQASHQPVQEMWQLMQLRKKMEANEEGVTKAMTAFQELLSTFNNLRNRTNGILTDLDTLKNEVGNIDVRDIEDRLRRLEEQSQSTKSHGDRLESIQNKLNSYPEPADIVLWTSLHDAVLGKGSELVSGADSKAKNAKEILNRLGQMPSQQEALEKRIIEIENELKKQAEDIANVGVPEDLLEQLKDMKNEINMLQAADKKDKAFLKDTMGRLQQLTQSCDNLNAKTEKIITDMGKFQTFQQQINELDAKKMDKEKELELKKSFQKQFSELDSKKMDKELLELELNTKADKKTVDAKVSHAQMEAAVAELNAILEDLIKKMSLHEDWQTMLEKLLHTVDSKLDRSELESLRKDLDELWSILKKHLNDGHFFDSDSAAGFRKKLFERVKCISCDRPVTMMTAPHLVTVRSSPLQPRPRPNSAMDSEIRDDLTSDRMFDVVDQAMRHCGVWQCSTSCPGKRPSKSQNLTTLYPYGDPGSINYRNNEVDVIGVDGVLYKGRLDYKNNRHSMPERDVTVKKTPRPPTRNIPERARSATPHTGRHSPPIPTMSSFRSRQPGSLVPNSSLLDIQDPEIRVNMIQRPASSGDQILSM</sequence>
<evidence type="ECO:0000256" key="1">
    <source>
        <dbReference type="SAM" id="Coils"/>
    </source>
</evidence>
<feature type="coiled-coil region" evidence="1">
    <location>
        <begin position="166"/>
        <end position="193"/>
    </location>
</feature>
<dbReference type="Proteomes" id="UP001066276">
    <property type="component" value="Chromosome 10"/>
</dbReference>
<organism evidence="4 5">
    <name type="scientific">Pleurodeles waltl</name>
    <name type="common">Iberian ribbed newt</name>
    <dbReference type="NCBI Taxonomy" id="8319"/>
    <lineage>
        <taxon>Eukaryota</taxon>
        <taxon>Metazoa</taxon>
        <taxon>Chordata</taxon>
        <taxon>Craniata</taxon>
        <taxon>Vertebrata</taxon>
        <taxon>Euteleostomi</taxon>
        <taxon>Amphibia</taxon>
        <taxon>Batrachia</taxon>
        <taxon>Caudata</taxon>
        <taxon>Salamandroidea</taxon>
        <taxon>Salamandridae</taxon>
        <taxon>Pleurodelinae</taxon>
        <taxon>Pleurodeles</taxon>
    </lineage>
</organism>
<dbReference type="InterPro" id="IPR032013">
    <property type="entry name" value="DUF4795"/>
</dbReference>
<keyword evidence="5" id="KW-1185">Reference proteome</keyword>
<proteinExistence type="predicted"/>
<gene>
    <name evidence="4" type="ORF">NDU88_002441</name>
</gene>
<protein>
    <recommendedName>
        <fullName evidence="3">DUF4795 domain-containing protein</fullName>
    </recommendedName>
</protein>
<feature type="domain" description="DUF4795" evidence="3">
    <location>
        <begin position="359"/>
        <end position="521"/>
    </location>
</feature>
<accession>A0AAV7M1K0</accession>
<evidence type="ECO:0000256" key="2">
    <source>
        <dbReference type="SAM" id="MobiDB-lite"/>
    </source>
</evidence>
<comment type="caution">
    <text evidence="4">The sequence shown here is derived from an EMBL/GenBank/DDBJ whole genome shotgun (WGS) entry which is preliminary data.</text>
</comment>
<reference evidence="4" key="1">
    <citation type="journal article" date="2022" name="bioRxiv">
        <title>Sequencing and chromosome-scale assembly of the giantPleurodeles waltlgenome.</title>
        <authorList>
            <person name="Brown T."/>
            <person name="Elewa A."/>
            <person name="Iarovenko S."/>
            <person name="Subramanian E."/>
            <person name="Araus A.J."/>
            <person name="Petzold A."/>
            <person name="Susuki M."/>
            <person name="Suzuki K.-i.T."/>
            <person name="Hayashi T."/>
            <person name="Toyoda A."/>
            <person name="Oliveira C."/>
            <person name="Osipova E."/>
            <person name="Leigh N.D."/>
            <person name="Simon A."/>
            <person name="Yun M.H."/>
        </authorList>
    </citation>
    <scope>NUCLEOTIDE SEQUENCE</scope>
    <source>
        <strain evidence="4">20211129_DDA</strain>
        <tissue evidence="4">Liver</tissue>
    </source>
</reference>
<evidence type="ECO:0000313" key="4">
    <source>
        <dbReference type="EMBL" id="KAJ1097316.1"/>
    </source>
</evidence>
<dbReference type="PANTHER" id="PTHR47080:SF1">
    <property type="entry name" value="CHROMOSOME 16 OPEN READING FRAME 96"/>
    <property type="match status" value="1"/>
</dbReference>
<feature type="region of interest" description="Disordered" evidence="2">
    <location>
        <begin position="613"/>
        <end position="666"/>
    </location>
</feature>
<feature type="compositionally biased region" description="Polar residues" evidence="2">
    <location>
        <begin position="650"/>
        <end position="666"/>
    </location>
</feature>
<dbReference type="PANTHER" id="PTHR47080">
    <property type="entry name" value="CHROMOSOME 16 OPEN READING FRAME 96"/>
    <property type="match status" value="1"/>
</dbReference>
<feature type="coiled-coil region" evidence="1">
    <location>
        <begin position="310"/>
        <end position="361"/>
    </location>
</feature>
<keyword evidence="1" id="KW-0175">Coiled coil</keyword>
<evidence type="ECO:0000259" key="3">
    <source>
        <dbReference type="Pfam" id="PF16043"/>
    </source>
</evidence>